<name>A0A380TFT1_9ZZZZ</name>
<reference evidence="2" key="1">
    <citation type="submission" date="2018-07" db="EMBL/GenBank/DDBJ databases">
        <authorList>
            <person name="Quirk P.G."/>
            <person name="Krulwich T.A."/>
        </authorList>
    </citation>
    <scope>NUCLEOTIDE SEQUENCE</scope>
</reference>
<gene>
    <name evidence="2" type="ORF">DF3PB_3860004</name>
</gene>
<feature type="region of interest" description="Disordered" evidence="1">
    <location>
        <begin position="57"/>
        <end position="79"/>
    </location>
</feature>
<evidence type="ECO:0000256" key="1">
    <source>
        <dbReference type="SAM" id="MobiDB-lite"/>
    </source>
</evidence>
<evidence type="ECO:0000313" key="2">
    <source>
        <dbReference type="EMBL" id="SUS07146.1"/>
    </source>
</evidence>
<accession>A0A380TFT1</accession>
<feature type="compositionally biased region" description="Basic and acidic residues" evidence="1">
    <location>
        <begin position="58"/>
        <end position="70"/>
    </location>
</feature>
<proteinExistence type="predicted"/>
<sequence length="79" mass="8939">MLLLAGVLPFYYEVYWVHLHGTSRLWFSLYNLEGLCRCFRCDQHVVGGGVEGDAEADPWQHDMRGHRTDDAWATSGAPG</sequence>
<organism evidence="2">
    <name type="scientific">metagenome</name>
    <dbReference type="NCBI Taxonomy" id="256318"/>
    <lineage>
        <taxon>unclassified sequences</taxon>
        <taxon>metagenomes</taxon>
    </lineage>
</organism>
<dbReference type="AlphaFoldDB" id="A0A380TFT1"/>
<protein>
    <submittedName>
        <fullName evidence="2">Uncharacterized protein</fullName>
    </submittedName>
</protein>
<dbReference type="EMBL" id="UIDG01000319">
    <property type="protein sequence ID" value="SUS07146.1"/>
    <property type="molecule type" value="Genomic_DNA"/>
</dbReference>